<feature type="compositionally biased region" description="Polar residues" evidence="1">
    <location>
        <begin position="14"/>
        <end position="23"/>
    </location>
</feature>
<evidence type="ECO:0000313" key="3">
    <source>
        <dbReference type="Proteomes" id="UP000009223"/>
    </source>
</evidence>
<dbReference type="HOGENOM" id="CLU_058387_2_0_12"/>
<gene>
    <name evidence="2" type="ordered locus">TREPR_3179</name>
</gene>
<reference evidence="3" key="1">
    <citation type="submission" date="2009-12" db="EMBL/GenBank/DDBJ databases">
        <title>Complete sequence of Treponema primitia strain ZAS-2.</title>
        <authorList>
            <person name="Tetu S.G."/>
            <person name="Matson E."/>
            <person name="Ren Q."/>
            <person name="Seshadri R."/>
            <person name="Elbourne L."/>
            <person name="Hassan K.A."/>
            <person name="Durkin A."/>
            <person name="Radune D."/>
            <person name="Mohamoud Y."/>
            <person name="Shay R."/>
            <person name="Jin S."/>
            <person name="Zhang X."/>
            <person name="Lucey K."/>
            <person name="Ballor N.R."/>
            <person name="Ottesen E."/>
            <person name="Rosenthal R."/>
            <person name="Allen A."/>
            <person name="Leadbetter J.R."/>
            <person name="Paulsen I.T."/>
        </authorList>
    </citation>
    <scope>NUCLEOTIDE SEQUENCE [LARGE SCALE GENOMIC DNA]</scope>
    <source>
        <strain evidence="3">ATCC BAA-887 / DSM 12427 / ZAS-2</strain>
    </source>
</reference>
<name>F5YLQ1_TREPZ</name>
<dbReference type="OrthoDB" id="1976094at2"/>
<dbReference type="eggNOG" id="ENOG502ZAHU">
    <property type="taxonomic scope" value="Bacteria"/>
</dbReference>
<evidence type="ECO:0000313" key="2">
    <source>
        <dbReference type="EMBL" id="AEF84669.1"/>
    </source>
</evidence>
<dbReference type="AlphaFoldDB" id="F5YLQ1"/>
<accession>F5YLQ1</accession>
<evidence type="ECO:0000256" key="1">
    <source>
        <dbReference type="SAM" id="MobiDB-lite"/>
    </source>
</evidence>
<dbReference type="EMBL" id="CP001843">
    <property type="protein sequence ID" value="AEF84669.1"/>
    <property type="molecule type" value="Genomic_DNA"/>
</dbReference>
<protein>
    <submittedName>
        <fullName evidence="2">Uncharacterized protein</fullName>
    </submittedName>
</protein>
<dbReference type="Proteomes" id="UP000009223">
    <property type="component" value="Chromosome"/>
</dbReference>
<reference evidence="2 3" key="2">
    <citation type="journal article" date="2011" name="ISME J.">
        <title>RNA-seq reveals cooperative metabolic interactions between two termite-gut spirochete species in co-culture.</title>
        <authorList>
            <person name="Rosenthal A.Z."/>
            <person name="Matson E.G."/>
            <person name="Eldar A."/>
            <person name="Leadbetter J.R."/>
        </authorList>
    </citation>
    <scope>NUCLEOTIDE SEQUENCE [LARGE SCALE GENOMIC DNA]</scope>
    <source>
        <strain evidence="3">ATCC BAA-887 / DSM 12427 / ZAS-2</strain>
    </source>
</reference>
<sequence>MPRPRNSKKEKSSGRNPGSRVSGSKLNWHSAFFQAIQRELADYKDALEFRHEYQLTAEPLRIDMVIIKKPPALAISKNIARIFRAENLVEYKSPGDYLSVRDFHKVYAYANLYAAITPGIRFSDLTITFVEKRHPRELIRYLTNERHYTIEEPWPGIHLVQGDYLPIQIIESKKLSPRENLWLKSLSDDLETEEAHAILREDVTQDIGLDAYLQILYQANSKSFWEATEMPKKETFEEFFTKVGLIPEWLERGREQGAIKIAQNLLKEGMSVEKTAKIAELPVEKVRSLKLPAKV</sequence>
<proteinExistence type="predicted"/>
<keyword evidence="3" id="KW-1185">Reference proteome</keyword>
<dbReference type="KEGG" id="tpi:TREPR_3179"/>
<dbReference type="RefSeq" id="WP_015707085.1">
    <property type="nucleotide sequence ID" value="NC_015578.1"/>
</dbReference>
<organism evidence="2 3">
    <name type="scientific">Treponema primitia (strain ATCC BAA-887 / DSM 12427 / ZAS-2)</name>
    <dbReference type="NCBI Taxonomy" id="545694"/>
    <lineage>
        <taxon>Bacteria</taxon>
        <taxon>Pseudomonadati</taxon>
        <taxon>Spirochaetota</taxon>
        <taxon>Spirochaetia</taxon>
        <taxon>Spirochaetales</taxon>
        <taxon>Treponemataceae</taxon>
        <taxon>Treponema</taxon>
    </lineage>
</organism>
<feature type="region of interest" description="Disordered" evidence="1">
    <location>
        <begin position="1"/>
        <end position="23"/>
    </location>
</feature>
<dbReference type="STRING" id="545694.TREPR_3179"/>